<evidence type="ECO:0000259" key="1">
    <source>
        <dbReference type="Pfam" id="PF00561"/>
    </source>
</evidence>
<dbReference type="PANTHER" id="PTHR43798:SF33">
    <property type="entry name" value="HYDROLASE, PUTATIVE (AFU_ORTHOLOGUE AFUA_2G14860)-RELATED"/>
    <property type="match status" value="1"/>
</dbReference>
<dbReference type="EMBL" id="VUOA01000008">
    <property type="protein sequence ID" value="KAA2241236.1"/>
    <property type="molecule type" value="Genomic_DNA"/>
</dbReference>
<proteinExistence type="predicted"/>
<comment type="caution">
    <text evidence="2">The sequence shown here is derived from an EMBL/GenBank/DDBJ whole genome shotgun (WGS) entry which is preliminary data.</text>
</comment>
<evidence type="ECO:0000313" key="2">
    <source>
        <dbReference type="EMBL" id="KAA2241236.1"/>
    </source>
</evidence>
<dbReference type="GO" id="GO:0016787">
    <property type="term" value="F:hydrolase activity"/>
    <property type="evidence" value="ECO:0007669"/>
    <property type="project" value="UniProtKB-KW"/>
</dbReference>
<evidence type="ECO:0000313" key="3">
    <source>
        <dbReference type="Proteomes" id="UP000323142"/>
    </source>
</evidence>
<dbReference type="PANTHER" id="PTHR43798">
    <property type="entry name" value="MONOACYLGLYCEROL LIPASE"/>
    <property type="match status" value="1"/>
</dbReference>
<dbReference type="Proteomes" id="UP000323142">
    <property type="component" value="Unassembled WGS sequence"/>
</dbReference>
<dbReference type="PRINTS" id="PR00111">
    <property type="entry name" value="ABHYDROLASE"/>
</dbReference>
<feature type="domain" description="AB hydrolase-1" evidence="1">
    <location>
        <begin position="62"/>
        <end position="303"/>
    </location>
</feature>
<dbReference type="InterPro" id="IPR000073">
    <property type="entry name" value="AB_hydrolase_1"/>
</dbReference>
<protein>
    <submittedName>
        <fullName evidence="2">Alpha/beta hydrolase</fullName>
    </submittedName>
</protein>
<gene>
    <name evidence="2" type="ORF">F0L46_04370</name>
</gene>
<dbReference type="InterPro" id="IPR050266">
    <property type="entry name" value="AB_hydrolase_sf"/>
</dbReference>
<name>A0A5B2VSB1_9HYPH</name>
<keyword evidence="2" id="KW-0378">Hydrolase</keyword>
<dbReference type="GO" id="GO:0016020">
    <property type="term" value="C:membrane"/>
    <property type="evidence" value="ECO:0007669"/>
    <property type="project" value="TreeGrafter"/>
</dbReference>
<reference evidence="2 3" key="1">
    <citation type="submission" date="2019-09" db="EMBL/GenBank/DDBJ databases">
        <title>Salinarimonas rosea gen. nov., sp. nov., a new member of the a-2 subgroup of the Proteobacteria.</title>
        <authorList>
            <person name="Liu J."/>
        </authorList>
    </citation>
    <scope>NUCLEOTIDE SEQUENCE [LARGE SCALE GENOMIC DNA]</scope>
    <source>
        <strain evidence="2 3">BN140002</strain>
    </source>
</reference>
<dbReference type="SUPFAM" id="SSF53474">
    <property type="entry name" value="alpha/beta-Hydrolases"/>
    <property type="match status" value="1"/>
</dbReference>
<dbReference type="Pfam" id="PF00561">
    <property type="entry name" value="Abhydrolase_1"/>
    <property type="match status" value="1"/>
</dbReference>
<reference evidence="2 3" key="2">
    <citation type="submission" date="2019-09" db="EMBL/GenBank/DDBJ databases">
        <authorList>
            <person name="Jin C."/>
        </authorList>
    </citation>
    <scope>NUCLEOTIDE SEQUENCE [LARGE SCALE GENOMIC DNA]</scope>
    <source>
        <strain evidence="2 3">BN140002</strain>
    </source>
</reference>
<accession>A0A5B2VSB1</accession>
<dbReference type="RefSeq" id="WP_149815817.1">
    <property type="nucleotide sequence ID" value="NZ_VUOA01000008.1"/>
</dbReference>
<organism evidence="2 3">
    <name type="scientific">Salinarimonas soli</name>
    <dbReference type="NCBI Taxonomy" id="1638099"/>
    <lineage>
        <taxon>Bacteria</taxon>
        <taxon>Pseudomonadati</taxon>
        <taxon>Pseudomonadota</taxon>
        <taxon>Alphaproteobacteria</taxon>
        <taxon>Hyphomicrobiales</taxon>
        <taxon>Salinarimonadaceae</taxon>
        <taxon>Salinarimonas</taxon>
    </lineage>
</organism>
<sequence length="322" mass="33946">MGFVKWGLLGLVCLVVAVLLAGAVATRVIAARVAADNPPLGRFVEIPGGRLHVIEAGAPDAPPIVLLHGASGSASDSMGALGRRLAERYRVLAFDRPGHGWSDRITPEAASPAVQARLVREGLRAMGVERPIVVGHSFAGAVATAFALDHPDALSGLVLLSPVSHPWPGGEITWYYGPATSPWLGPLFTRTVTTPIGAFIIDGAANAVFRPQAAPPDYVKRAQAALVLRPSAFEANAGDVAGLYDFVKRQSGRYGAIKAPTAIIAGDADRIVWTDLHSRSLEREIPGARLVVIPGMGHMPHWTAVDTIVAEIDRLTGAMARR</sequence>
<dbReference type="AlphaFoldDB" id="A0A5B2VSB1"/>
<dbReference type="OrthoDB" id="9815441at2"/>
<dbReference type="Gene3D" id="3.40.50.1820">
    <property type="entry name" value="alpha/beta hydrolase"/>
    <property type="match status" value="1"/>
</dbReference>
<keyword evidence="3" id="KW-1185">Reference proteome</keyword>
<dbReference type="InterPro" id="IPR029058">
    <property type="entry name" value="AB_hydrolase_fold"/>
</dbReference>